<keyword evidence="2" id="KW-1185">Reference proteome</keyword>
<proteinExistence type="predicted"/>
<name>A0AAV4GM50_9GAST</name>
<dbReference type="Proteomes" id="UP000762676">
    <property type="component" value="Unassembled WGS sequence"/>
</dbReference>
<reference evidence="1 2" key="1">
    <citation type="journal article" date="2021" name="Elife">
        <title>Chloroplast acquisition without the gene transfer in kleptoplastic sea slugs, Plakobranchus ocellatus.</title>
        <authorList>
            <person name="Maeda T."/>
            <person name="Takahashi S."/>
            <person name="Yoshida T."/>
            <person name="Shimamura S."/>
            <person name="Takaki Y."/>
            <person name="Nagai Y."/>
            <person name="Toyoda A."/>
            <person name="Suzuki Y."/>
            <person name="Arimoto A."/>
            <person name="Ishii H."/>
            <person name="Satoh N."/>
            <person name="Nishiyama T."/>
            <person name="Hasebe M."/>
            <person name="Maruyama T."/>
            <person name="Minagawa J."/>
            <person name="Obokata J."/>
            <person name="Shigenobu S."/>
        </authorList>
    </citation>
    <scope>NUCLEOTIDE SEQUENCE [LARGE SCALE GENOMIC DNA]</scope>
</reference>
<accession>A0AAV4GM50</accession>
<comment type="caution">
    <text evidence="1">The sequence shown here is derived from an EMBL/GenBank/DDBJ whole genome shotgun (WGS) entry which is preliminary data.</text>
</comment>
<evidence type="ECO:0000313" key="1">
    <source>
        <dbReference type="EMBL" id="GFR86623.1"/>
    </source>
</evidence>
<dbReference type="AlphaFoldDB" id="A0AAV4GM50"/>
<dbReference type="EMBL" id="BMAT01001486">
    <property type="protein sequence ID" value="GFR86623.1"/>
    <property type="molecule type" value="Genomic_DNA"/>
</dbReference>
<protein>
    <submittedName>
        <fullName evidence="1">Uncharacterized protein</fullName>
    </submittedName>
</protein>
<gene>
    <name evidence="1" type="ORF">ElyMa_000724700</name>
</gene>
<sequence length="126" mass="13476">MFHENFVTEGNSTGVCAGGSGRGKHLVVLSARENQKAGETTNRESSQSVPLGGVCPTPATTISHVSAACQTPSFVVISCRGCTTHVKWYIQFAHSKFQTAQQHLVPSMQRKLSRCDFSPTPGIING</sequence>
<evidence type="ECO:0000313" key="2">
    <source>
        <dbReference type="Proteomes" id="UP000762676"/>
    </source>
</evidence>
<organism evidence="1 2">
    <name type="scientific">Elysia marginata</name>
    <dbReference type="NCBI Taxonomy" id="1093978"/>
    <lineage>
        <taxon>Eukaryota</taxon>
        <taxon>Metazoa</taxon>
        <taxon>Spiralia</taxon>
        <taxon>Lophotrochozoa</taxon>
        <taxon>Mollusca</taxon>
        <taxon>Gastropoda</taxon>
        <taxon>Heterobranchia</taxon>
        <taxon>Euthyneura</taxon>
        <taxon>Panpulmonata</taxon>
        <taxon>Sacoglossa</taxon>
        <taxon>Placobranchoidea</taxon>
        <taxon>Plakobranchidae</taxon>
        <taxon>Elysia</taxon>
    </lineage>
</organism>